<evidence type="ECO:0000313" key="1">
    <source>
        <dbReference type="EMBL" id="MPC83940.1"/>
    </source>
</evidence>
<protein>
    <submittedName>
        <fullName evidence="1">Uncharacterized protein</fullName>
    </submittedName>
</protein>
<comment type="caution">
    <text evidence="1">The sequence shown here is derived from an EMBL/GenBank/DDBJ whole genome shotgun (WGS) entry which is preliminary data.</text>
</comment>
<keyword evidence="2" id="KW-1185">Reference proteome</keyword>
<sequence>MYIYEYCDGTPTYWRQRTYTFARKHHSKLVMTSEAIHRVWRGEEPSSLSGQQDKIRGCDAMYKAW</sequence>
<dbReference type="AlphaFoldDB" id="A0A5B7IHH1"/>
<organism evidence="1 2">
    <name type="scientific">Portunus trituberculatus</name>
    <name type="common">Swimming crab</name>
    <name type="synonym">Neptunus trituberculatus</name>
    <dbReference type="NCBI Taxonomy" id="210409"/>
    <lineage>
        <taxon>Eukaryota</taxon>
        <taxon>Metazoa</taxon>
        <taxon>Ecdysozoa</taxon>
        <taxon>Arthropoda</taxon>
        <taxon>Crustacea</taxon>
        <taxon>Multicrustacea</taxon>
        <taxon>Malacostraca</taxon>
        <taxon>Eumalacostraca</taxon>
        <taxon>Eucarida</taxon>
        <taxon>Decapoda</taxon>
        <taxon>Pleocyemata</taxon>
        <taxon>Brachyura</taxon>
        <taxon>Eubrachyura</taxon>
        <taxon>Portunoidea</taxon>
        <taxon>Portunidae</taxon>
        <taxon>Portuninae</taxon>
        <taxon>Portunus</taxon>
    </lineage>
</organism>
<gene>
    <name evidence="1" type="ORF">E2C01_078663</name>
</gene>
<dbReference type="Proteomes" id="UP000324222">
    <property type="component" value="Unassembled WGS sequence"/>
</dbReference>
<proteinExistence type="predicted"/>
<dbReference type="EMBL" id="VSRR010063966">
    <property type="protein sequence ID" value="MPC83940.1"/>
    <property type="molecule type" value="Genomic_DNA"/>
</dbReference>
<name>A0A5B7IHH1_PORTR</name>
<reference evidence="1 2" key="1">
    <citation type="submission" date="2019-05" db="EMBL/GenBank/DDBJ databases">
        <title>Another draft genome of Portunus trituberculatus and its Hox gene families provides insights of decapod evolution.</title>
        <authorList>
            <person name="Jeong J.-H."/>
            <person name="Song I."/>
            <person name="Kim S."/>
            <person name="Choi T."/>
            <person name="Kim D."/>
            <person name="Ryu S."/>
            <person name="Kim W."/>
        </authorList>
    </citation>
    <scope>NUCLEOTIDE SEQUENCE [LARGE SCALE GENOMIC DNA]</scope>
    <source>
        <tissue evidence="1">Muscle</tissue>
    </source>
</reference>
<accession>A0A5B7IHH1</accession>
<evidence type="ECO:0000313" key="2">
    <source>
        <dbReference type="Proteomes" id="UP000324222"/>
    </source>
</evidence>